<comment type="pathway">
    <text evidence="2">Lipid metabolism; fatty acid biosynthesis.</text>
</comment>
<dbReference type="GO" id="GO:0019367">
    <property type="term" value="P:fatty acid elongation, saturated fatty acid"/>
    <property type="evidence" value="ECO:0007669"/>
    <property type="project" value="TreeGrafter"/>
</dbReference>
<evidence type="ECO:0000256" key="5">
    <source>
        <dbReference type="ARBA" id="ARBA00022692"/>
    </source>
</evidence>
<dbReference type="GO" id="GO:0042761">
    <property type="term" value="P:very long-chain fatty acid biosynthetic process"/>
    <property type="evidence" value="ECO:0007669"/>
    <property type="project" value="TreeGrafter"/>
</dbReference>
<comment type="similarity">
    <text evidence="11">Belongs to the ELO family.</text>
</comment>
<comment type="subcellular location">
    <subcellularLocation>
        <location evidence="1">Membrane</location>
        <topology evidence="1">Multi-pass membrane protein</topology>
    </subcellularLocation>
</comment>
<dbReference type="InterPro" id="IPR002076">
    <property type="entry name" value="ELO_fam"/>
</dbReference>
<feature type="transmembrane region" description="Helical" evidence="11">
    <location>
        <begin position="25"/>
        <end position="44"/>
    </location>
</feature>
<keyword evidence="3 11" id="KW-0444">Lipid biosynthesis</keyword>
<reference evidence="13" key="2">
    <citation type="submission" date="2016-04" db="UniProtKB">
        <authorList>
            <consortium name="WormBaseParasite"/>
        </authorList>
    </citation>
    <scope>IDENTIFICATION</scope>
</reference>
<evidence type="ECO:0000256" key="11">
    <source>
        <dbReference type="RuleBase" id="RU361115"/>
    </source>
</evidence>
<feature type="transmembrane region" description="Helical" evidence="11">
    <location>
        <begin position="56"/>
        <end position="75"/>
    </location>
</feature>
<keyword evidence="4 11" id="KW-0808">Transferase</keyword>
<dbReference type="STRING" id="6313.A0A0K0DD17"/>
<evidence type="ECO:0000256" key="3">
    <source>
        <dbReference type="ARBA" id="ARBA00022516"/>
    </source>
</evidence>
<evidence type="ECO:0000256" key="2">
    <source>
        <dbReference type="ARBA" id="ARBA00005194"/>
    </source>
</evidence>
<evidence type="ECO:0000256" key="10">
    <source>
        <dbReference type="ARBA" id="ARBA00023160"/>
    </source>
</evidence>
<dbReference type="PANTHER" id="PTHR11157">
    <property type="entry name" value="FATTY ACID ACYL TRANSFERASE-RELATED"/>
    <property type="match status" value="1"/>
</dbReference>
<keyword evidence="10 11" id="KW-0275">Fatty acid biosynthesis</keyword>
<dbReference type="Proteomes" id="UP000035642">
    <property type="component" value="Unassembled WGS sequence"/>
</dbReference>
<dbReference type="UniPathway" id="UPA00094"/>
<evidence type="ECO:0000256" key="7">
    <source>
        <dbReference type="ARBA" id="ARBA00022989"/>
    </source>
</evidence>
<evidence type="ECO:0000256" key="4">
    <source>
        <dbReference type="ARBA" id="ARBA00022679"/>
    </source>
</evidence>
<organism evidence="12 13">
    <name type="scientific">Angiostrongylus cantonensis</name>
    <name type="common">Rat lungworm</name>
    <dbReference type="NCBI Taxonomy" id="6313"/>
    <lineage>
        <taxon>Eukaryota</taxon>
        <taxon>Metazoa</taxon>
        <taxon>Ecdysozoa</taxon>
        <taxon>Nematoda</taxon>
        <taxon>Chromadorea</taxon>
        <taxon>Rhabditida</taxon>
        <taxon>Rhabditina</taxon>
        <taxon>Rhabditomorpha</taxon>
        <taxon>Strongyloidea</taxon>
        <taxon>Metastrongylidae</taxon>
        <taxon>Angiostrongylus</taxon>
    </lineage>
</organism>
<dbReference type="EC" id="2.3.1.199" evidence="11"/>
<evidence type="ECO:0000313" key="12">
    <source>
        <dbReference type="Proteomes" id="UP000035642"/>
    </source>
</evidence>
<dbReference type="WBParaSite" id="ACAC_0000854301-mRNA-1">
    <property type="protein sequence ID" value="ACAC_0000854301-mRNA-1"/>
    <property type="gene ID" value="ACAC_0000854301"/>
</dbReference>
<dbReference type="GO" id="GO:0034625">
    <property type="term" value="P:fatty acid elongation, monounsaturated fatty acid"/>
    <property type="evidence" value="ECO:0007669"/>
    <property type="project" value="TreeGrafter"/>
</dbReference>
<comment type="catalytic activity">
    <reaction evidence="11">
        <text>a very-long-chain acyl-CoA + malonyl-CoA + H(+) = a very-long-chain 3-oxoacyl-CoA + CO2 + CoA</text>
        <dbReference type="Rhea" id="RHEA:32727"/>
        <dbReference type="ChEBI" id="CHEBI:15378"/>
        <dbReference type="ChEBI" id="CHEBI:16526"/>
        <dbReference type="ChEBI" id="CHEBI:57287"/>
        <dbReference type="ChEBI" id="CHEBI:57384"/>
        <dbReference type="ChEBI" id="CHEBI:90725"/>
        <dbReference type="ChEBI" id="CHEBI:90736"/>
        <dbReference type="EC" id="2.3.1.199"/>
    </reaction>
</comment>
<feature type="transmembrane region" description="Helical" evidence="11">
    <location>
        <begin position="228"/>
        <end position="247"/>
    </location>
</feature>
<proteinExistence type="inferred from homology"/>
<evidence type="ECO:0000256" key="8">
    <source>
        <dbReference type="ARBA" id="ARBA00023098"/>
    </source>
</evidence>
<dbReference type="GO" id="GO:0034626">
    <property type="term" value="P:fatty acid elongation, polyunsaturated fatty acid"/>
    <property type="evidence" value="ECO:0007669"/>
    <property type="project" value="TreeGrafter"/>
</dbReference>
<evidence type="ECO:0000256" key="6">
    <source>
        <dbReference type="ARBA" id="ARBA00022832"/>
    </source>
</evidence>
<keyword evidence="12" id="KW-1185">Reference proteome</keyword>
<keyword evidence="9 11" id="KW-0472">Membrane</keyword>
<protein>
    <recommendedName>
        <fullName evidence="11">Elongation of very long chain fatty acids protein</fullName>
        <ecNumber evidence="11">2.3.1.199</ecNumber>
    </recommendedName>
    <alternativeName>
        <fullName evidence="11">Very-long-chain 3-oxoacyl-CoA synthase</fullName>
    </alternativeName>
</protein>
<dbReference type="PANTHER" id="PTHR11157:SF29">
    <property type="entry name" value="ELONGATION OF LONG CHAIN FATTY ACIDS PROTEIN 5"/>
    <property type="match status" value="1"/>
</dbReference>
<name>A0A0K0DD17_ANGCA</name>
<feature type="transmembrane region" description="Helical" evidence="11">
    <location>
        <begin position="198"/>
        <end position="216"/>
    </location>
</feature>
<feature type="transmembrane region" description="Helical" evidence="11">
    <location>
        <begin position="157"/>
        <end position="177"/>
    </location>
</feature>
<dbReference type="GO" id="GO:0030148">
    <property type="term" value="P:sphingolipid biosynthetic process"/>
    <property type="evidence" value="ECO:0007669"/>
    <property type="project" value="TreeGrafter"/>
</dbReference>
<dbReference type="AlphaFoldDB" id="A0A0K0DD17"/>
<keyword evidence="8 11" id="KW-0443">Lipid metabolism</keyword>
<keyword evidence="6 11" id="KW-0276">Fatty acid metabolism</keyword>
<evidence type="ECO:0000313" key="13">
    <source>
        <dbReference type="WBParaSite" id="ACAC_0000854301-mRNA-1"/>
    </source>
</evidence>
<dbReference type="Pfam" id="PF01151">
    <property type="entry name" value="ELO"/>
    <property type="match status" value="1"/>
</dbReference>
<keyword evidence="5 11" id="KW-0812">Transmembrane</keyword>
<sequence length="270" mass="31445">MIMQMVFGEFNYGQAKAYCASIEGFSVKLAIVYVVSIFSVKFYMKDRKAYDLQLPLNIWNAILSVFSGLGFFYTFTTFLNIAYNKGTSQIHTTISEVYTDKTCGYWVFLWVLSKIPELVDTYFIVLRKRPLMFMHWYHHALTGYYAIVNYSEENAHMFWLVWTNYGIHAAMYGYYFLRSLKVNVPPQVAQTITTLQMVQFSIAIAAQLHVGILAISTTGSYPVTFRGWFIGMFMLITYFALWIRFYNISYYSKGGKKYVAHMNGNTKKRN</sequence>
<feature type="transmembrane region" description="Helical" evidence="11">
    <location>
        <begin position="105"/>
        <end position="126"/>
    </location>
</feature>
<dbReference type="GO" id="GO:0005789">
    <property type="term" value="C:endoplasmic reticulum membrane"/>
    <property type="evidence" value="ECO:0007669"/>
    <property type="project" value="TreeGrafter"/>
</dbReference>
<reference evidence="12" key="1">
    <citation type="submission" date="2012-09" db="EMBL/GenBank/DDBJ databases">
        <authorList>
            <person name="Martin A.A."/>
        </authorList>
    </citation>
    <scope>NUCLEOTIDE SEQUENCE</scope>
</reference>
<evidence type="ECO:0000256" key="9">
    <source>
        <dbReference type="ARBA" id="ARBA00023136"/>
    </source>
</evidence>
<evidence type="ECO:0000256" key="1">
    <source>
        <dbReference type="ARBA" id="ARBA00004141"/>
    </source>
</evidence>
<dbReference type="GO" id="GO:0009922">
    <property type="term" value="F:fatty acid elongase activity"/>
    <property type="evidence" value="ECO:0007669"/>
    <property type="project" value="UniProtKB-EC"/>
</dbReference>
<keyword evidence="7 11" id="KW-1133">Transmembrane helix</keyword>
<accession>A0A0K0DD17</accession>